<dbReference type="InterPro" id="IPR011049">
    <property type="entry name" value="Serralysin-like_metalloprot_C"/>
</dbReference>
<name>A0ABW0IQ49_9HYPH</name>
<reference evidence="2" key="1">
    <citation type="journal article" date="2019" name="Int. J. Syst. Evol. Microbiol.">
        <title>The Global Catalogue of Microorganisms (GCM) 10K type strain sequencing project: providing services to taxonomists for standard genome sequencing and annotation.</title>
        <authorList>
            <consortium name="The Broad Institute Genomics Platform"/>
            <consortium name="The Broad Institute Genome Sequencing Center for Infectious Disease"/>
            <person name="Wu L."/>
            <person name="Ma J."/>
        </authorList>
    </citation>
    <scope>NUCLEOTIDE SEQUENCE [LARGE SCALE GENOMIC DNA]</scope>
    <source>
        <strain evidence="2">NCAIM B.01391</strain>
    </source>
</reference>
<dbReference type="InterPro" id="IPR001343">
    <property type="entry name" value="Hemolysn_Ca-bd"/>
</dbReference>
<dbReference type="InterPro" id="IPR018511">
    <property type="entry name" value="Hemolysin-typ_Ca-bd_CS"/>
</dbReference>
<organism evidence="1 2">
    <name type="scientific">Bosea eneae</name>
    <dbReference type="NCBI Taxonomy" id="151454"/>
    <lineage>
        <taxon>Bacteria</taxon>
        <taxon>Pseudomonadati</taxon>
        <taxon>Pseudomonadota</taxon>
        <taxon>Alphaproteobacteria</taxon>
        <taxon>Hyphomicrobiales</taxon>
        <taxon>Boseaceae</taxon>
        <taxon>Bosea</taxon>
    </lineage>
</organism>
<dbReference type="PROSITE" id="PS00330">
    <property type="entry name" value="HEMOLYSIN_CALCIUM"/>
    <property type="match status" value="1"/>
</dbReference>
<evidence type="ECO:0000313" key="2">
    <source>
        <dbReference type="Proteomes" id="UP001596053"/>
    </source>
</evidence>
<comment type="caution">
    <text evidence="1">The sequence shown here is derived from an EMBL/GenBank/DDBJ whole genome shotgun (WGS) entry which is preliminary data.</text>
</comment>
<dbReference type="PRINTS" id="PR00313">
    <property type="entry name" value="CABNDNGRPT"/>
</dbReference>
<accession>A0ABW0IQ49</accession>
<sequence>MTTVVGSANNDLLIGDARANELSGGAGADWIRGEGGNDTLTGGAGRDSFVFAPGFGQDTIRDFVRGEDILDFQAFALNVTDFASWRQTHIAASGADAIVTIEPGHSVTLTGVSATALQASDFLFV</sequence>
<keyword evidence="2" id="KW-1185">Reference proteome</keyword>
<protein>
    <submittedName>
        <fullName evidence="1">M10 family metallopeptidase C-terminal domain-containing protein</fullName>
    </submittedName>
</protein>
<dbReference type="Gene3D" id="2.150.10.10">
    <property type="entry name" value="Serralysin-like metalloprotease, C-terminal"/>
    <property type="match status" value="1"/>
</dbReference>
<proteinExistence type="predicted"/>
<dbReference type="Pfam" id="PF00353">
    <property type="entry name" value="HemolysinCabind"/>
    <property type="match status" value="1"/>
</dbReference>
<gene>
    <name evidence="1" type="ORF">ACFPOB_12640</name>
</gene>
<dbReference type="SUPFAM" id="SSF51120">
    <property type="entry name" value="beta-Roll"/>
    <property type="match status" value="1"/>
</dbReference>
<dbReference type="EMBL" id="JBHSLW010000015">
    <property type="protein sequence ID" value="MFC5420406.1"/>
    <property type="molecule type" value="Genomic_DNA"/>
</dbReference>
<dbReference type="RefSeq" id="WP_377798824.1">
    <property type="nucleotide sequence ID" value="NZ_JBHSLW010000015.1"/>
</dbReference>
<evidence type="ECO:0000313" key="1">
    <source>
        <dbReference type="EMBL" id="MFC5420406.1"/>
    </source>
</evidence>
<dbReference type="Proteomes" id="UP001596053">
    <property type="component" value="Unassembled WGS sequence"/>
</dbReference>